<feature type="region of interest" description="Disordered" evidence="10">
    <location>
        <begin position="1"/>
        <end position="34"/>
    </location>
</feature>
<dbReference type="InterPro" id="IPR004598">
    <property type="entry name" value="TFIIH_p52/Tfb2"/>
</dbReference>
<evidence type="ECO:0000256" key="9">
    <source>
        <dbReference type="RuleBase" id="RU364024"/>
    </source>
</evidence>
<keyword evidence="8 9" id="KW-0539">Nucleus</keyword>
<comment type="subcellular location">
    <subcellularLocation>
        <location evidence="2 9">Nucleus</location>
    </subcellularLocation>
</comment>
<dbReference type="PANTHER" id="PTHR13152">
    <property type="entry name" value="TFIIH, POLYPEPTIDE 4"/>
    <property type="match status" value="1"/>
</dbReference>
<feature type="compositionally biased region" description="Polar residues" evidence="10">
    <location>
        <begin position="1"/>
        <end position="17"/>
    </location>
</feature>
<evidence type="ECO:0000256" key="1">
    <source>
        <dbReference type="ARBA" id="ARBA00002817"/>
    </source>
</evidence>
<organism evidence="12 13">
    <name type="scientific">Microbotryum silenes-dioicae</name>
    <dbReference type="NCBI Taxonomy" id="796604"/>
    <lineage>
        <taxon>Eukaryota</taxon>
        <taxon>Fungi</taxon>
        <taxon>Dikarya</taxon>
        <taxon>Basidiomycota</taxon>
        <taxon>Pucciniomycotina</taxon>
        <taxon>Microbotryomycetes</taxon>
        <taxon>Microbotryales</taxon>
        <taxon>Microbotryaceae</taxon>
        <taxon>Microbotryum</taxon>
    </lineage>
</organism>
<sequence>MANSTMQAIAPGTRTSSSGGGAGGGGGGGGGGAAGGQDWSRVLSFLDRLSPMMMGRLYESPSSCLCIFRLLPETARHVVLDMLWYDRPVTYSDLALWIRQRRSDGGRDGERRHLDMTLSALARLHILAEPFSRPSDPQATAHFDRLVQLGARFRASLKMALTGGGSRGSFGDPSGEEDAQVTLTFLDQYAETQWEMIQHFMVGSSIPGIQRPSDGVLNLLMKRGLMTAAPSSPRTLSITSPGFQFLLEDINTQLWDLLLQYLDEAPDVVEVLRFLFMLASLELGRGYSARHLSTMEKRVLQDLCNYGLVYRPTGASDAYYPTRLATTLTSSAPPLVSSRHADEERGFVVLETNYKVYAYTSNPLQIAVLNLFVHLKNRFPNLVTGHITRDSIRRGLSNGITATQIISYLSSRAHPQMRADAIKEGAASILPTTVVDQIRLWEQEGQRVQTSEGYLYDDFLASSDYELVANYARDLGAMLWELPSARKMFVTVDGHAQLRYVPLVFAAMGLSRAQMSMSLSINLFGTLGNLSNGG</sequence>
<dbReference type="EMBL" id="FQNC01000014">
    <property type="protein sequence ID" value="SGY16931.1"/>
    <property type="molecule type" value="Genomic_DNA"/>
</dbReference>
<reference evidence="12 13" key="1">
    <citation type="submission" date="2016-11" db="EMBL/GenBank/DDBJ databases">
        <authorList>
            <person name="Jaros S."/>
            <person name="Januszkiewicz K."/>
            <person name="Wedrychowicz H."/>
        </authorList>
    </citation>
    <scope>NUCLEOTIDE SEQUENCE [LARGE SCALE GENOMIC DNA]</scope>
</reference>
<keyword evidence="4 9" id="KW-0227">DNA damage</keyword>
<dbReference type="AlphaFoldDB" id="A0A2X0LWC4"/>
<evidence type="ECO:0000256" key="2">
    <source>
        <dbReference type="ARBA" id="ARBA00004123"/>
    </source>
</evidence>
<keyword evidence="7 9" id="KW-0234">DNA repair</keyword>
<dbReference type="STRING" id="796604.A0A2X0LWC4"/>
<dbReference type="Pfam" id="PF03849">
    <property type="entry name" value="Tfb2"/>
    <property type="match status" value="1"/>
</dbReference>
<comment type="function">
    <text evidence="1">Component of the general transcription and DNA repair factor IIH (TFIIH) core complex, which is involved in general and transcription-coupled nucleotide excision repair (NER) of damaged DNA and, when complexed to TFIIK, in RNA transcription by RNA polymerase II. In NER, TFIIH acts by opening DNA around the lesion to allow the excision of the damaged oligonucleotide and its replacement by a new DNA fragment. In transcription, TFIIH has an essential role in transcription initiation. When the pre-initiation complex (PIC) has been established, TFIIH is required for promoter opening and promoter escape. Phosphorylation of the C-terminal tail (CTD) of the largest subunit of RNA polymerase II by the kinase module TFIIK controls the initiation of transcription.</text>
</comment>
<evidence type="ECO:0000313" key="12">
    <source>
        <dbReference type="EMBL" id="SGY16931.1"/>
    </source>
</evidence>
<gene>
    <name evidence="12" type="primary">BQ5605_C012g07033</name>
    <name evidence="12" type="ORF">BQ5605_C012G07033</name>
</gene>
<evidence type="ECO:0000256" key="7">
    <source>
        <dbReference type="ARBA" id="ARBA00023204"/>
    </source>
</evidence>
<evidence type="ECO:0000313" key="13">
    <source>
        <dbReference type="Proteomes" id="UP000249464"/>
    </source>
</evidence>
<dbReference type="GO" id="GO:0005675">
    <property type="term" value="C:transcription factor TFIIH holo complex"/>
    <property type="evidence" value="ECO:0007669"/>
    <property type="project" value="TreeGrafter"/>
</dbReference>
<feature type="domain" description="Transcription factor Tfb2 C-terminal" evidence="11">
    <location>
        <begin position="436"/>
        <end position="499"/>
    </location>
</feature>
<dbReference type="Proteomes" id="UP000249464">
    <property type="component" value="Unassembled WGS sequence"/>
</dbReference>
<proteinExistence type="inferred from homology"/>
<evidence type="ECO:0000256" key="3">
    <source>
        <dbReference type="ARBA" id="ARBA00007132"/>
    </source>
</evidence>
<evidence type="ECO:0000256" key="4">
    <source>
        <dbReference type="ARBA" id="ARBA00022763"/>
    </source>
</evidence>
<protein>
    <recommendedName>
        <fullName evidence="9">RNA polymerase II transcription factor B subunit 2</fullName>
    </recommendedName>
</protein>
<name>A0A2X0LWC4_9BASI</name>
<dbReference type="GO" id="GO:0001671">
    <property type="term" value="F:ATPase activator activity"/>
    <property type="evidence" value="ECO:0007669"/>
    <property type="project" value="InterPro"/>
</dbReference>
<evidence type="ECO:0000256" key="8">
    <source>
        <dbReference type="ARBA" id="ARBA00023242"/>
    </source>
</evidence>
<comment type="similarity">
    <text evidence="3 9">Belongs to the TFB2 family.</text>
</comment>
<dbReference type="Pfam" id="PF18307">
    <property type="entry name" value="Tfb2_C"/>
    <property type="match status" value="1"/>
</dbReference>
<accession>A0A2X0LWC4</accession>
<evidence type="ECO:0000256" key="6">
    <source>
        <dbReference type="ARBA" id="ARBA00023163"/>
    </source>
</evidence>
<evidence type="ECO:0000259" key="11">
    <source>
        <dbReference type="Pfam" id="PF18307"/>
    </source>
</evidence>
<dbReference type="GO" id="GO:0003690">
    <property type="term" value="F:double-stranded DNA binding"/>
    <property type="evidence" value="ECO:0007669"/>
    <property type="project" value="TreeGrafter"/>
</dbReference>
<evidence type="ECO:0000256" key="10">
    <source>
        <dbReference type="SAM" id="MobiDB-lite"/>
    </source>
</evidence>
<keyword evidence="13" id="KW-1185">Reference proteome</keyword>
<keyword evidence="6 9" id="KW-0804">Transcription</keyword>
<dbReference type="NCBIfam" id="TIGR00625">
    <property type="entry name" value="tfb2"/>
    <property type="match status" value="1"/>
</dbReference>
<dbReference type="PANTHER" id="PTHR13152:SF0">
    <property type="entry name" value="GENERAL TRANSCRIPTION FACTOR IIH SUBUNIT 4"/>
    <property type="match status" value="1"/>
</dbReference>
<evidence type="ECO:0000256" key="5">
    <source>
        <dbReference type="ARBA" id="ARBA00023015"/>
    </source>
</evidence>
<feature type="compositionally biased region" description="Gly residues" evidence="10">
    <location>
        <begin position="18"/>
        <end position="34"/>
    </location>
</feature>
<keyword evidence="5 9" id="KW-0805">Transcription regulation</keyword>
<dbReference type="Gene3D" id="3.30.70.2610">
    <property type="match status" value="1"/>
</dbReference>
<dbReference type="InterPro" id="IPR040662">
    <property type="entry name" value="Tfb2_C"/>
</dbReference>
<comment type="function">
    <text evidence="9">Component of the general transcription and DNA repair factor IIH (TFIIH) core complex which is involved in general and transcription-coupled nucleotide excision repair (NER) of damaged DNA.</text>
</comment>
<dbReference type="GO" id="GO:0006289">
    <property type="term" value="P:nucleotide-excision repair"/>
    <property type="evidence" value="ECO:0007669"/>
    <property type="project" value="InterPro"/>
</dbReference>
<dbReference type="GO" id="GO:0000439">
    <property type="term" value="C:transcription factor TFIIH core complex"/>
    <property type="evidence" value="ECO:0007669"/>
    <property type="project" value="InterPro"/>
</dbReference>